<reference evidence="2" key="1">
    <citation type="submission" date="2018-02" db="EMBL/GenBank/DDBJ databases">
        <authorList>
            <person name="Cohen D.B."/>
            <person name="Kent A.D."/>
        </authorList>
    </citation>
    <scope>NUCLEOTIDE SEQUENCE</scope>
</reference>
<dbReference type="Gene3D" id="3.30.420.10">
    <property type="entry name" value="Ribonuclease H-like superfamily/Ribonuclease H"/>
    <property type="match status" value="1"/>
</dbReference>
<protein>
    <recommendedName>
        <fullName evidence="1">Reverse transcriptase domain-containing protein</fullName>
    </recommendedName>
</protein>
<dbReference type="AlphaFoldDB" id="A0A2N9HCY0"/>
<proteinExistence type="predicted"/>
<evidence type="ECO:0000259" key="1">
    <source>
        <dbReference type="Pfam" id="PF00078"/>
    </source>
</evidence>
<dbReference type="InterPro" id="IPR036397">
    <property type="entry name" value="RNaseH_sf"/>
</dbReference>
<dbReference type="CDD" id="cd01647">
    <property type="entry name" value="RT_LTR"/>
    <property type="match status" value="1"/>
</dbReference>
<dbReference type="PANTHER" id="PTHR48475">
    <property type="entry name" value="RIBONUCLEASE H"/>
    <property type="match status" value="1"/>
</dbReference>
<dbReference type="InterPro" id="IPR000477">
    <property type="entry name" value="RT_dom"/>
</dbReference>
<dbReference type="InterPro" id="IPR043502">
    <property type="entry name" value="DNA/RNA_pol_sf"/>
</dbReference>
<dbReference type="SUPFAM" id="SSF53098">
    <property type="entry name" value="Ribonuclease H-like"/>
    <property type="match status" value="1"/>
</dbReference>
<dbReference type="InterPro" id="IPR012337">
    <property type="entry name" value="RNaseH-like_sf"/>
</dbReference>
<dbReference type="GO" id="GO:0003676">
    <property type="term" value="F:nucleic acid binding"/>
    <property type="evidence" value="ECO:0007669"/>
    <property type="project" value="InterPro"/>
</dbReference>
<dbReference type="EMBL" id="OIVN01003223">
    <property type="protein sequence ID" value="SPD09603.1"/>
    <property type="molecule type" value="Genomic_DNA"/>
</dbReference>
<evidence type="ECO:0000313" key="2">
    <source>
        <dbReference type="EMBL" id="SPD09603.1"/>
    </source>
</evidence>
<feature type="domain" description="Reverse transcriptase" evidence="1">
    <location>
        <begin position="2"/>
        <end position="90"/>
    </location>
</feature>
<sequence>MCVDYRDLNQASPKENFPLPHIDTLVDNTVTNVVFSLMDGFSGYNQIKMANEDKLKTAFTHWGTFVYDVMQFGLKNAEATYQRAMMDPIKYIFEKPALTGKIARWQITQQELMDAKFLDEDVMVINEGSLYRWKLYFDGAANTSGSEIGAVLISPKGQQSPIVVKLGFDCTNNMTELTESQHTTYALKCMSIEAELDGKPWYYDIKHFVQHYAEDANQLIDEMYLRLTGTHANGPFLAKKIMRVGYYWLTMESSCIKHGMDVIGAITPKPSNGHDLWVEACSFKNVTQAKVTRFVKNNIIYRYGMPKMIITDNALNLNNQMTDQLCQQFNSAPYRPKMNGVFEVANKNVKRILNKMTETYKDWHEQLP</sequence>
<accession>A0A2N9HCY0</accession>
<organism evidence="2">
    <name type="scientific">Fagus sylvatica</name>
    <name type="common">Beechnut</name>
    <dbReference type="NCBI Taxonomy" id="28930"/>
    <lineage>
        <taxon>Eukaryota</taxon>
        <taxon>Viridiplantae</taxon>
        <taxon>Streptophyta</taxon>
        <taxon>Embryophyta</taxon>
        <taxon>Tracheophyta</taxon>
        <taxon>Spermatophyta</taxon>
        <taxon>Magnoliopsida</taxon>
        <taxon>eudicotyledons</taxon>
        <taxon>Gunneridae</taxon>
        <taxon>Pentapetalae</taxon>
        <taxon>rosids</taxon>
        <taxon>fabids</taxon>
        <taxon>Fagales</taxon>
        <taxon>Fagaceae</taxon>
        <taxon>Fagus</taxon>
    </lineage>
</organism>
<dbReference type="Gene3D" id="3.10.10.10">
    <property type="entry name" value="HIV Type 1 Reverse Transcriptase, subunit A, domain 1"/>
    <property type="match status" value="1"/>
</dbReference>
<dbReference type="SUPFAM" id="SSF56672">
    <property type="entry name" value="DNA/RNA polymerases"/>
    <property type="match status" value="1"/>
</dbReference>
<dbReference type="InterPro" id="IPR043128">
    <property type="entry name" value="Rev_trsase/Diguanyl_cyclase"/>
</dbReference>
<dbReference type="Gene3D" id="3.30.70.270">
    <property type="match status" value="1"/>
</dbReference>
<dbReference type="Pfam" id="PF00078">
    <property type="entry name" value="RVT_1"/>
    <property type="match status" value="1"/>
</dbReference>
<name>A0A2N9HCY0_FAGSY</name>
<gene>
    <name evidence="2" type="ORF">FSB_LOCUS37485</name>
</gene>
<dbReference type="PANTHER" id="PTHR48475:SF1">
    <property type="entry name" value="RNASE H TYPE-1 DOMAIN-CONTAINING PROTEIN"/>
    <property type="match status" value="1"/>
</dbReference>